<feature type="transmembrane region" description="Helical" evidence="2">
    <location>
        <begin position="147"/>
        <end position="165"/>
    </location>
</feature>
<evidence type="ECO:0000256" key="1">
    <source>
        <dbReference type="SAM" id="Coils"/>
    </source>
</evidence>
<sequence length="178" mass="18899">MRIVLRIFGIIAVLVAVGMGALTVNRNFEDAKDAKEMATTIEQYQKDVATMKEQVKAMSGDEATAMNEEIAKAEKMLDIPSPGTFTFIGVLMAVLVIVSLISAVFLFKAGHKIAVILLGVAVIAGLAAIVISPNISTEYGPASNRTLSIVVTIPAVIAAFFAFVMRNGKKPAQVNNMA</sequence>
<feature type="transmembrane region" description="Helical" evidence="2">
    <location>
        <begin position="114"/>
        <end position="135"/>
    </location>
</feature>
<keyword evidence="1" id="KW-0175">Coiled coil</keyword>
<feature type="coiled-coil region" evidence="1">
    <location>
        <begin position="34"/>
        <end position="61"/>
    </location>
</feature>
<protein>
    <submittedName>
        <fullName evidence="3">Uncharacterized protein</fullName>
    </submittedName>
</protein>
<keyword evidence="4" id="KW-1185">Reference proteome</keyword>
<dbReference type="RefSeq" id="WP_341697172.1">
    <property type="nucleotide sequence ID" value="NZ_JBBYHR010000005.1"/>
</dbReference>
<evidence type="ECO:0000256" key="2">
    <source>
        <dbReference type="SAM" id="Phobius"/>
    </source>
</evidence>
<keyword evidence="2" id="KW-0472">Membrane</keyword>
<organism evidence="3 4">
    <name type="scientific">Flavobacterium arundinis</name>
    <dbReference type="NCBI Taxonomy" id="3139143"/>
    <lineage>
        <taxon>Bacteria</taxon>
        <taxon>Pseudomonadati</taxon>
        <taxon>Bacteroidota</taxon>
        <taxon>Flavobacteriia</taxon>
        <taxon>Flavobacteriales</taxon>
        <taxon>Flavobacteriaceae</taxon>
        <taxon>Flavobacterium</taxon>
    </lineage>
</organism>
<keyword evidence="2" id="KW-1133">Transmembrane helix</keyword>
<evidence type="ECO:0000313" key="4">
    <source>
        <dbReference type="Proteomes" id="UP001464555"/>
    </source>
</evidence>
<dbReference type="Proteomes" id="UP001464555">
    <property type="component" value="Unassembled WGS sequence"/>
</dbReference>
<proteinExistence type="predicted"/>
<dbReference type="EMBL" id="JBBYHR010000005">
    <property type="protein sequence ID" value="MEL1244859.1"/>
    <property type="molecule type" value="Genomic_DNA"/>
</dbReference>
<reference evidence="3 4" key="1">
    <citation type="submission" date="2024-04" db="EMBL/GenBank/DDBJ databases">
        <title>Flavobacterium sp. DGU11 16S ribosomal RNA gene Genome sequencing and assembly.</title>
        <authorList>
            <person name="Park S."/>
        </authorList>
    </citation>
    <scope>NUCLEOTIDE SEQUENCE [LARGE SCALE GENOMIC DNA]</scope>
    <source>
        <strain evidence="3 4">DGU11</strain>
    </source>
</reference>
<accession>A0ABU9HXK5</accession>
<evidence type="ECO:0000313" key="3">
    <source>
        <dbReference type="EMBL" id="MEL1244859.1"/>
    </source>
</evidence>
<feature type="transmembrane region" description="Helical" evidence="2">
    <location>
        <begin position="7"/>
        <end position="24"/>
    </location>
</feature>
<keyword evidence="2" id="KW-0812">Transmembrane</keyword>
<comment type="caution">
    <text evidence="3">The sequence shown here is derived from an EMBL/GenBank/DDBJ whole genome shotgun (WGS) entry which is preliminary data.</text>
</comment>
<name>A0ABU9HXK5_9FLAO</name>
<gene>
    <name evidence="3" type="ORF">AAEO56_11345</name>
</gene>
<feature type="transmembrane region" description="Helical" evidence="2">
    <location>
        <begin position="85"/>
        <end position="107"/>
    </location>
</feature>